<dbReference type="SMART" id="SM00242">
    <property type="entry name" value="MYSc"/>
    <property type="match status" value="1"/>
</dbReference>
<feature type="binding site" evidence="17">
    <location>
        <begin position="43"/>
        <end position="50"/>
    </location>
    <ligand>
        <name>ATP</name>
        <dbReference type="ChEBI" id="CHEBI:30616"/>
    </ligand>
</feature>
<dbReference type="InterPro" id="IPR001132">
    <property type="entry name" value="SMAD_dom_Dwarfin-type"/>
</dbReference>
<organism evidence="21 22">
    <name type="scientific">Porites lobata</name>
    <dbReference type="NCBI Taxonomy" id="104759"/>
    <lineage>
        <taxon>Eukaryota</taxon>
        <taxon>Metazoa</taxon>
        <taxon>Cnidaria</taxon>
        <taxon>Anthozoa</taxon>
        <taxon>Hexacorallia</taxon>
        <taxon>Scleractinia</taxon>
        <taxon>Fungiina</taxon>
        <taxon>Poritidae</taxon>
        <taxon>Porites</taxon>
    </lineage>
</organism>
<dbReference type="Pfam" id="PF00612">
    <property type="entry name" value="IQ"/>
    <property type="match status" value="1"/>
</dbReference>
<dbReference type="InterPro" id="IPR017855">
    <property type="entry name" value="SMAD-like_dom_sf"/>
</dbReference>
<keyword evidence="8 17" id="KW-0547">Nucleotide-binding</keyword>
<dbReference type="CDD" id="cd00124">
    <property type="entry name" value="MYSc"/>
    <property type="match status" value="1"/>
</dbReference>
<protein>
    <recommendedName>
        <fullName evidence="3">non-specific serine/threonine protein kinase</fullName>
        <ecNumber evidence="3">2.7.11.1</ecNumber>
    </recommendedName>
</protein>
<comment type="subcellular location">
    <subcellularLocation>
        <location evidence="2">Cell projection</location>
    </subcellularLocation>
    <subcellularLocation>
        <location evidence="1">Cytoplasm</location>
        <location evidence="1">Cytoskeleton</location>
    </subcellularLocation>
</comment>
<keyword evidence="9" id="KW-0418">Kinase</keyword>
<evidence type="ECO:0000256" key="12">
    <source>
        <dbReference type="ARBA" id="ARBA00023175"/>
    </source>
</evidence>
<gene>
    <name evidence="21" type="ORF">PLOB_00002021</name>
</gene>
<dbReference type="Gene3D" id="1.20.58.530">
    <property type="match status" value="1"/>
</dbReference>
<dbReference type="Gene3D" id="2.60.200.10">
    <property type="match status" value="1"/>
</dbReference>
<dbReference type="PANTHER" id="PTHR46256:SF3">
    <property type="entry name" value="MYOSIN MOTOR DOMAIN-CONTAINING PROTEIN"/>
    <property type="match status" value="1"/>
</dbReference>
<sequence>QVIQAYQHSKPGKRLSPHVYRKCKDILRSMRHSSKSQCCVLTGDSASGKTESLKHILLYIISTSIPTQPSLKAKFQQVQFILEAFGNAVTPQNHNSSRFALYYELFFSPEHKLSGGKVYHYMLEKSRITRQEKGGKNFHVFHYLLYGMDADKLQEYWLSRDFPHRYLRYDPSVPAEDNASKEVKSTKYSKLISYMESLGFSNEEIQNVVNCLASVLHIGNIAFFPRSPETNLAVIKDPQPVRCAGALLGVSEEILGAALITGTAYRKGKKVSVQKTVESATEGRDNLAKSLYSRLFSWIVLKVNSSLKENREDLNRQSSGPSLGLLDVFGFERMDVNFLEQLSINTANEQLTYFYNQRLFAWEQAELEAEGLHGIKMPYLDNKKTVELLLNPPNGLLPLLDDESKSLQATDAGYVKKCDTIHKKHPSYAAPKLDYPGFTIRHYRSQVTYVALGLLNHNRDLVGNSVLDCLRGSESEFISRLFSAKLSGTGSLALQPERYGGKFTHVHLSLVPPTIRHKTAVVQHLASKKKAQGTTTSFLTIATRLRKSIAELMEKVLSCDVHFIRCIKPNREQLPNQFDPDIVLSQVRSLAVVQTAHIRNLGYPVWLSFDAFMERFGIVVGLRPNVPIKDKKQTCQKMLRQLAEPKGWIIGKTKVFLTYWCLDRLYTILDLKAAKAVVIQKVFRGWQARKHFIRLRNLKGAQEIAVRGFLDSIAKQSELLSQHISNQVMEETARQKRKKSEVKPHTFSLRFWVNAVGTVAMSISSPFDFRDTPDGFPSLSPRSKSPQKRISDLSVSSLSDPFSPDTPASRPGPPQSRMSDLSMMSISSVSSAFSVESDEFETAAPHVWCRIFCFEREHQRAEFSVDRPSIIIDGSNNSFDVTRIGLGALPPSSDSKVTKVRGCVGKGVEIVNDDEGNVWATRGSKNAIFVKGHFLSNEVVALKGALEKDAAMKVFDWESFADSVRYHCLHSKNFDHKIEKLVLSNASIFFSFVKDGKDDVNTPCWVQLDVLEAFHQAQAACKYARDKRKQEKQQAINALPPILRPKTKKSRELAGVSRFQQKVRPRRYIETFRFNRKKWARKEVALNPFLYGSTDISQIQRQTSVNTSPRKSTSDPEEALGGASPVPKSLSNVFGNSTDVMDGGAGQSPSMNGSFVVSDQEISSPRNGFHHQNGLASSSIVEKPDKKVWAKQKVADNKTRKGKKRS</sequence>
<evidence type="ECO:0000256" key="6">
    <source>
        <dbReference type="ARBA" id="ARBA00022679"/>
    </source>
</evidence>
<evidence type="ECO:0000256" key="5">
    <source>
        <dbReference type="ARBA" id="ARBA00022527"/>
    </source>
</evidence>
<keyword evidence="14" id="KW-0966">Cell projection</keyword>
<dbReference type="InterPro" id="IPR008984">
    <property type="entry name" value="SMAD_FHA_dom_sf"/>
</dbReference>
<comment type="catalytic activity">
    <reaction evidence="16">
        <text>L-seryl-[protein] + ATP = O-phospho-L-seryl-[protein] + ADP + H(+)</text>
        <dbReference type="Rhea" id="RHEA:17989"/>
        <dbReference type="Rhea" id="RHEA-COMP:9863"/>
        <dbReference type="Rhea" id="RHEA-COMP:11604"/>
        <dbReference type="ChEBI" id="CHEBI:15378"/>
        <dbReference type="ChEBI" id="CHEBI:29999"/>
        <dbReference type="ChEBI" id="CHEBI:30616"/>
        <dbReference type="ChEBI" id="CHEBI:83421"/>
        <dbReference type="ChEBI" id="CHEBI:456216"/>
        <dbReference type="EC" id="2.7.11.1"/>
    </reaction>
</comment>
<proteinExistence type="inferred from homology"/>
<dbReference type="InterPro" id="IPR001609">
    <property type="entry name" value="Myosin_head_motor_dom-like"/>
</dbReference>
<keyword evidence="7" id="KW-0677">Repeat</keyword>
<dbReference type="Proteomes" id="UP001159405">
    <property type="component" value="Unassembled WGS sequence"/>
</dbReference>
<dbReference type="PROSITE" id="PS51076">
    <property type="entry name" value="MH2"/>
    <property type="match status" value="1"/>
</dbReference>
<feature type="compositionally biased region" description="Polar residues" evidence="18">
    <location>
        <begin position="1147"/>
        <end position="1166"/>
    </location>
</feature>
<evidence type="ECO:0000256" key="4">
    <source>
        <dbReference type="ARBA" id="ARBA00022490"/>
    </source>
</evidence>
<feature type="compositionally biased region" description="Polar residues" evidence="18">
    <location>
        <begin position="1100"/>
        <end position="1111"/>
    </location>
</feature>
<evidence type="ECO:0000256" key="1">
    <source>
        <dbReference type="ARBA" id="ARBA00004245"/>
    </source>
</evidence>
<comment type="caution">
    <text evidence="21">The sequence shown here is derived from an EMBL/GenBank/DDBJ whole genome shotgun (WGS) entry which is preliminary data.</text>
</comment>
<keyword evidence="13" id="KW-0206">Cytoskeleton</keyword>
<feature type="region of interest" description="Disordered" evidence="18">
    <location>
        <begin position="1100"/>
        <end position="1206"/>
    </location>
</feature>
<evidence type="ECO:0000256" key="7">
    <source>
        <dbReference type="ARBA" id="ARBA00022737"/>
    </source>
</evidence>
<evidence type="ECO:0000256" key="16">
    <source>
        <dbReference type="ARBA" id="ARBA00048679"/>
    </source>
</evidence>
<dbReference type="InterPro" id="IPR052409">
    <property type="entry name" value="Myosin-III_kinase_activity"/>
</dbReference>
<evidence type="ECO:0000256" key="8">
    <source>
        <dbReference type="ARBA" id="ARBA00022741"/>
    </source>
</evidence>
<keyword evidence="12 17" id="KW-0505">Motor protein</keyword>
<evidence type="ECO:0000313" key="22">
    <source>
        <dbReference type="Proteomes" id="UP001159405"/>
    </source>
</evidence>
<dbReference type="Gene3D" id="6.20.240.20">
    <property type="match status" value="1"/>
</dbReference>
<feature type="domain" description="Myosin motor" evidence="20">
    <location>
        <begin position="1"/>
        <end position="670"/>
    </location>
</feature>
<dbReference type="Gene3D" id="1.10.10.820">
    <property type="match status" value="1"/>
</dbReference>
<feature type="compositionally biased region" description="Basic and acidic residues" evidence="18">
    <location>
        <begin position="1182"/>
        <end position="1199"/>
    </location>
</feature>
<feature type="non-terminal residue" evidence="21">
    <location>
        <position position="1"/>
    </location>
</feature>
<evidence type="ECO:0000256" key="9">
    <source>
        <dbReference type="ARBA" id="ARBA00022777"/>
    </source>
</evidence>
<evidence type="ECO:0000256" key="10">
    <source>
        <dbReference type="ARBA" id="ARBA00022840"/>
    </source>
</evidence>
<dbReference type="SMART" id="SM00015">
    <property type="entry name" value="IQ"/>
    <property type="match status" value="1"/>
</dbReference>
<evidence type="ECO:0000256" key="11">
    <source>
        <dbReference type="ARBA" id="ARBA00023123"/>
    </source>
</evidence>
<keyword evidence="11 17" id="KW-0518">Myosin</keyword>
<keyword evidence="4" id="KW-0963">Cytoplasm</keyword>
<evidence type="ECO:0000256" key="18">
    <source>
        <dbReference type="SAM" id="MobiDB-lite"/>
    </source>
</evidence>
<evidence type="ECO:0000313" key="21">
    <source>
        <dbReference type="EMBL" id="CAH3156977.1"/>
    </source>
</evidence>
<evidence type="ECO:0000256" key="13">
    <source>
        <dbReference type="ARBA" id="ARBA00023212"/>
    </source>
</evidence>
<dbReference type="EC" id="2.7.11.1" evidence="3"/>
<dbReference type="Pfam" id="PF03166">
    <property type="entry name" value="MH2"/>
    <property type="match status" value="1"/>
</dbReference>
<keyword evidence="5" id="KW-0723">Serine/threonine-protein kinase</keyword>
<feature type="region of interest" description="Actin-binding" evidence="17">
    <location>
        <begin position="549"/>
        <end position="571"/>
    </location>
</feature>
<evidence type="ECO:0000256" key="15">
    <source>
        <dbReference type="ARBA" id="ARBA00047899"/>
    </source>
</evidence>
<dbReference type="Gene3D" id="1.20.120.720">
    <property type="entry name" value="Myosin VI head, motor domain, U50 subdomain"/>
    <property type="match status" value="1"/>
</dbReference>
<dbReference type="EMBL" id="CALNXK010000106">
    <property type="protein sequence ID" value="CAH3156977.1"/>
    <property type="molecule type" value="Genomic_DNA"/>
</dbReference>
<feature type="region of interest" description="Disordered" evidence="18">
    <location>
        <begin position="774"/>
        <end position="820"/>
    </location>
</feature>
<dbReference type="PANTHER" id="PTHR46256">
    <property type="entry name" value="AGAP011099-PA"/>
    <property type="match status" value="1"/>
</dbReference>
<comment type="catalytic activity">
    <reaction evidence="15">
        <text>L-threonyl-[protein] + ATP = O-phospho-L-threonyl-[protein] + ADP + H(+)</text>
        <dbReference type="Rhea" id="RHEA:46608"/>
        <dbReference type="Rhea" id="RHEA-COMP:11060"/>
        <dbReference type="Rhea" id="RHEA-COMP:11605"/>
        <dbReference type="ChEBI" id="CHEBI:15378"/>
        <dbReference type="ChEBI" id="CHEBI:30013"/>
        <dbReference type="ChEBI" id="CHEBI:30616"/>
        <dbReference type="ChEBI" id="CHEBI:61977"/>
        <dbReference type="ChEBI" id="CHEBI:456216"/>
        <dbReference type="EC" id="2.7.11.1"/>
    </reaction>
</comment>
<comment type="similarity">
    <text evidence="17">Belongs to the TRAFAC class myosin-kinesin ATPase superfamily. Myosin family.</text>
</comment>
<dbReference type="SUPFAM" id="SSF49879">
    <property type="entry name" value="SMAD/FHA domain"/>
    <property type="match status" value="1"/>
</dbReference>
<dbReference type="InterPro" id="IPR036961">
    <property type="entry name" value="Kinesin_motor_dom_sf"/>
</dbReference>
<evidence type="ECO:0000256" key="2">
    <source>
        <dbReference type="ARBA" id="ARBA00004316"/>
    </source>
</evidence>
<dbReference type="InterPro" id="IPR027417">
    <property type="entry name" value="P-loop_NTPase"/>
</dbReference>
<evidence type="ECO:0000259" key="20">
    <source>
        <dbReference type="PROSITE" id="PS51456"/>
    </source>
</evidence>
<keyword evidence="22" id="KW-1185">Reference proteome</keyword>
<evidence type="ECO:0000256" key="17">
    <source>
        <dbReference type="PROSITE-ProRule" id="PRU00782"/>
    </source>
</evidence>
<name>A0ABN8Q551_9CNID</name>
<dbReference type="PROSITE" id="PS50096">
    <property type="entry name" value="IQ"/>
    <property type="match status" value="1"/>
</dbReference>
<evidence type="ECO:0000256" key="14">
    <source>
        <dbReference type="ARBA" id="ARBA00023273"/>
    </source>
</evidence>
<dbReference type="PROSITE" id="PS51456">
    <property type="entry name" value="MYOSIN_MOTOR"/>
    <property type="match status" value="1"/>
</dbReference>
<dbReference type="Pfam" id="PF00063">
    <property type="entry name" value="Myosin_head"/>
    <property type="match status" value="1"/>
</dbReference>
<keyword evidence="17" id="KW-0009">Actin-binding</keyword>
<keyword evidence="10 17" id="KW-0067">ATP-binding</keyword>
<accession>A0ABN8Q551</accession>
<keyword evidence="6" id="KW-0808">Transferase</keyword>
<feature type="compositionally biased region" description="Polar residues" evidence="18">
    <location>
        <begin position="1129"/>
        <end position="1139"/>
    </location>
</feature>
<dbReference type="InterPro" id="IPR000048">
    <property type="entry name" value="IQ_motif_EF-hand-BS"/>
</dbReference>
<reference evidence="21 22" key="1">
    <citation type="submission" date="2022-05" db="EMBL/GenBank/DDBJ databases">
        <authorList>
            <consortium name="Genoscope - CEA"/>
            <person name="William W."/>
        </authorList>
    </citation>
    <scope>NUCLEOTIDE SEQUENCE [LARGE SCALE GENOMIC DNA]</scope>
</reference>
<dbReference type="Gene3D" id="1.20.5.190">
    <property type="match status" value="1"/>
</dbReference>
<evidence type="ECO:0000256" key="3">
    <source>
        <dbReference type="ARBA" id="ARBA00012513"/>
    </source>
</evidence>
<evidence type="ECO:0000259" key="19">
    <source>
        <dbReference type="PROSITE" id="PS51076"/>
    </source>
</evidence>
<dbReference type="PRINTS" id="PR00193">
    <property type="entry name" value="MYOSINHEAVY"/>
</dbReference>
<dbReference type="SMART" id="SM00524">
    <property type="entry name" value="DWB"/>
    <property type="match status" value="1"/>
</dbReference>
<feature type="domain" description="MH2" evidence="19">
    <location>
        <begin position="848"/>
        <end position="1037"/>
    </location>
</feature>
<dbReference type="SUPFAM" id="SSF52540">
    <property type="entry name" value="P-loop containing nucleoside triphosphate hydrolases"/>
    <property type="match status" value="1"/>
</dbReference>
<dbReference type="Gene3D" id="3.40.850.10">
    <property type="entry name" value="Kinesin motor domain"/>
    <property type="match status" value="1"/>
</dbReference>